<accession>A0A1H9NTC1</accession>
<keyword evidence="2" id="KW-0472">Membrane</keyword>
<keyword evidence="2" id="KW-0812">Transmembrane</keyword>
<feature type="compositionally biased region" description="Low complexity" evidence="1">
    <location>
        <begin position="238"/>
        <end position="249"/>
    </location>
</feature>
<proteinExistence type="predicted"/>
<feature type="region of interest" description="Disordered" evidence="1">
    <location>
        <begin position="232"/>
        <end position="255"/>
    </location>
</feature>
<feature type="compositionally biased region" description="Basic and acidic residues" evidence="1">
    <location>
        <begin position="1"/>
        <end position="17"/>
    </location>
</feature>
<reference evidence="4" key="1">
    <citation type="submission" date="2016-10" db="EMBL/GenBank/DDBJ databases">
        <authorList>
            <person name="Varghese N."/>
            <person name="Submissions S."/>
        </authorList>
    </citation>
    <scope>NUCLEOTIDE SEQUENCE [LARGE SCALE GENOMIC DNA]</scope>
    <source>
        <strain evidence="4">CGMCC 4.6825</strain>
    </source>
</reference>
<keyword evidence="2" id="KW-1133">Transmembrane helix</keyword>
<gene>
    <name evidence="3" type="ORF">SAMN05421870_101639</name>
</gene>
<protein>
    <submittedName>
        <fullName evidence="3">Uncharacterized protein</fullName>
    </submittedName>
</protein>
<sequence length="449" mass="48147">MSGEQHREKDQMSEEKQGSAQGARSGPQPAPDTERPAPRQDSVPDAAPSAESEAAAPGSAAEPAPESPAAAEPRPAPRPSGWLRRLVRGRSGAAVIGAVVGALLAAGGLAWQAGELPFTSRDRCWGSLSGDTVDRLFSEGEIRTRELSLRSAGRSAAYRTECRLQRWKDDELKWEISVRVQQLAQFDGGGARAWTRQFLSPVMVPLGGDLPGMVSAGRAWLALPESCVGGRRDDPPTVVSLSSGRLGSSDNDDPAERRRYRAAMADAVVELANGVLAEKKCRGRYPEPGELARVVDRQQPGAYPKDRLCGLKGVRAPSWLTGKDDYARAMRTTGDVSGLAHSCEYGRDFELDGVRLTTIEDPRLASFVIPLGYSGNPRFHGDGFGSVFGDMSVYVATCQTGPVAFLVQREDSLVREHDPTVALLPDYVSAEAKRVGCGTVRVTGPEQPK</sequence>
<evidence type="ECO:0000256" key="1">
    <source>
        <dbReference type="SAM" id="MobiDB-lite"/>
    </source>
</evidence>
<feature type="region of interest" description="Disordered" evidence="1">
    <location>
        <begin position="1"/>
        <end position="82"/>
    </location>
</feature>
<organism evidence="3 4">
    <name type="scientific">Streptomyces qinglanensis</name>
    <dbReference type="NCBI Taxonomy" id="943816"/>
    <lineage>
        <taxon>Bacteria</taxon>
        <taxon>Bacillati</taxon>
        <taxon>Actinomycetota</taxon>
        <taxon>Actinomycetes</taxon>
        <taxon>Kitasatosporales</taxon>
        <taxon>Streptomycetaceae</taxon>
        <taxon>Streptomyces</taxon>
    </lineage>
</organism>
<evidence type="ECO:0000313" key="3">
    <source>
        <dbReference type="EMBL" id="SER39007.1"/>
    </source>
</evidence>
<evidence type="ECO:0000313" key="4">
    <source>
        <dbReference type="Proteomes" id="UP000182841"/>
    </source>
</evidence>
<keyword evidence="4" id="KW-1185">Reference proteome</keyword>
<evidence type="ECO:0000256" key="2">
    <source>
        <dbReference type="SAM" id="Phobius"/>
    </source>
</evidence>
<dbReference type="Proteomes" id="UP000182841">
    <property type="component" value="Unassembled WGS sequence"/>
</dbReference>
<dbReference type="RefSeq" id="WP_079171661.1">
    <property type="nucleotide sequence ID" value="NZ_FOGO01000001.1"/>
</dbReference>
<dbReference type="EMBL" id="FOGO01000001">
    <property type="protein sequence ID" value="SER39007.1"/>
    <property type="molecule type" value="Genomic_DNA"/>
</dbReference>
<name>A0A1H9NTC1_9ACTN</name>
<feature type="compositionally biased region" description="Low complexity" evidence="1">
    <location>
        <begin position="46"/>
        <end position="73"/>
    </location>
</feature>
<feature type="transmembrane region" description="Helical" evidence="2">
    <location>
        <begin position="92"/>
        <end position="111"/>
    </location>
</feature>
<dbReference type="AlphaFoldDB" id="A0A1H9NTC1"/>
<dbReference type="OrthoDB" id="4112092at2"/>